<sequence length="413" mass="46184">MIEFEEIKEKVILVGVSLNDGDDTQDSLTELEELASTAGAQTVGVLIQTRTQIHPGTYLGSGKLEELSEMIYETGATGIICDDELSPAQLRNMEDALDTKIMDRTLVILDIFAKRASTSEGKIQVELAQLKYQLARLVGLRSSLSRLGGGIGTRGPGEKKLEMDRRLVKERIAQLNRELKEVKRHREVTRSQRQKNRIPVAAIVGYTNAGKSTLLNTLTGAQVLEEDQLFATLDPTTRSLILPSNQQILLTDTVGFIRKLPHHLIEAFRSTLEEAKYADMILHVVDVSNPQVEKQMYVVYETLADLGIAGKTIITLFNKQDKVAEPVDLRDFKADKTLKISARSGEGLERLKEILDEVLHERHMLLERVFPYEKAGLIALIREQGGLISEDYRDNGIYVKAYVPKELYARVSG</sequence>
<keyword evidence="3" id="KW-0460">Magnesium</keyword>
<dbReference type="PANTHER" id="PTHR10229:SF0">
    <property type="entry name" value="GTP-BINDING PROTEIN 6-RELATED"/>
    <property type="match status" value="1"/>
</dbReference>
<evidence type="ECO:0000256" key="3">
    <source>
        <dbReference type="ARBA" id="ARBA00022842"/>
    </source>
</evidence>
<reference evidence="8 9" key="1">
    <citation type="submission" date="2021-06" db="EMBL/GenBank/DDBJ databases">
        <title>Description of novel taxa of the family Lachnospiraceae.</title>
        <authorList>
            <person name="Chaplin A.V."/>
            <person name="Sokolova S.R."/>
            <person name="Pikina A.P."/>
            <person name="Korzhanova M."/>
            <person name="Belova V."/>
            <person name="Korostin D."/>
            <person name="Efimov B.A."/>
        </authorList>
    </citation>
    <scope>NUCLEOTIDE SEQUENCE [LARGE SCALE GENOMIC DNA]</scope>
    <source>
        <strain evidence="8 9">ASD4241</strain>
    </source>
</reference>
<keyword evidence="6" id="KW-0175">Coiled coil</keyword>
<dbReference type="InterPro" id="IPR042108">
    <property type="entry name" value="GTPase_HflX_N_sf"/>
</dbReference>
<dbReference type="SUPFAM" id="SSF52540">
    <property type="entry name" value="P-loop containing nucleoside triphosphate hydrolases"/>
    <property type="match status" value="1"/>
</dbReference>
<dbReference type="Proteomes" id="UP001314681">
    <property type="component" value="Unassembled WGS sequence"/>
</dbReference>
<comment type="subcellular location">
    <subcellularLocation>
        <location evidence="5">Cytoplasm</location>
    </subcellularLocation>
    <text evidence="5">May associate with membranes.</text>
</comment>
<evidence type="ECO:0000313" key="9">
    <source>
        <dbReference type="Proteomes" id="UP001314681"/>
    </source>
</evidence>
<dbReference type="InterPro" id="IPR016496">
    <property type="entry name" value="GTPase_HflX"/>
</dbReference>
<feature type="coiled-coil region" evidence="6">
    <location>
        <begin position="158"/>
        <end position="192"/>
    </location>
</feature>
<evidence type="ECO:0000256" key="6">
    <source>
        <dbReference type="SAM" id="Coils"/>
    </source>
</evidence>
<comment type="similarity">
    <text evidence="5">Belongs to the TRAFAC class OBG-HflX-like GTPase superfamily. HflX GTPase family.</text>
</comment>
<dbReference type="EMBL" id="JAHQCX010000001">
    <property type="protein sequence ID" value="MBU9724895.1"/>
    <property type="molecule type" value="Genomic_DNA"/>
</dbReference>
<evidence type="ECO:0000256" key="5">
    <source>
        <dbReference type="HAMAP-Rule" id="MF_00900"/>
    </source>
</evidence>
<evidence type="ECO:0000256" key="1">
    <source>
        <dbReference type="ARBA" id="ARBA00022723"/>
    </source>
</evidence>
<dbReference type="Pfam" id="PF13167">
    <property type="entry name" value="GTP-bdg_N"/>
    <property type="match status" value="1"/>
</dbReference>
<keyword evidence="5" id="KW-0963">Cytoplasm</keyword>
<dbReference type="Gene3D" id="3.40.50.11060">
    <property type="entry name" value="GTPase HflX, N-terminal domain"/>
    <property type="match status" value="1"/>
</dbReference>
<protein>
    <recommendedName>
        <fullName evidence="5">GTPase HflX</fullName>
    </recommendedName>
    <alternativeName>
        <fullName evidence="5">GTP-binding protein HflX</fullName>
    </alternativeName>
</protein>
<dbReference type="PROSITE" id="PS51705">
    <property type="entry name" value="G_HFLX"/>
    <property type="match status" value="1"/>
</dbReference>
<dbReference type="InterPro" id="IPR032305">
    <property type="entry name" value="GTP-bd_M"/>
</dbReference>
<dbReference type="NCBIfam" id="TIGR03156">
    <property type="entry name" value="GTP_HflX"/>
    <property type="match status" value="1"/>
</dbReference>
<dbReference type="CDD" id="cd01878">
    <property type="entry name" value="HflX"/>
    <property type="match status" value="1"/>
</dbReference>
<dbReference type="Pfam" id="PF01926">
    <property type="entry name" value="MMR_HSR1"/>
    <property type="match status" value="1"/>
</dbReference>
<gene>
    <name evidence="5 8" type="primary">hflX</name>
    <name evidence="8" type="ORF">KTH90_02590</name>
</gene>
<dbReference type="HAMAP" id="MF_00900">
    <property type="entry name" value="GTPase_HflX"/>
    <property type="match status" value="1"/>
</dbReference>
<dbReference type="RefSeq" id="WP_238726206.1">
    <property type="nucleotide sequence ID" value="NZ_JAHQCX010000001.1"/>
</dbReference>
<proteinExistence type="inferred from homology"/>
<dbReference type="InterPro" id="IPR027417">
    <property type="entry name" value="P-loop_NTPase"/>
</dbReference>
<keyword evidence="2 5" id="KW-0547">Nucleotide-binding</keyword>
<keyword evidence="9" id="KW-1185">Reference proteome</keyword>
<evidence type="ECO:0000259" key="7">
    <source>
        <dbReference type="PROSITE" id="PS51705"/>
    </source>
</evidence>
<keyword evidence="1" id="KW-0479">Metal-binding</keyword>
<dbReference type="InterPro" id="IPR030394">
    <property type="entry name" value="G_HFLX_dom"/>
</dbReference>
<evidence type="ECO:0000313" key="8">
    <source>
        <dbReference type="EMBL" id="MBU9724895.1"/>
    </source>
</evidence>
<evidence type="ECO:0000256" key="4">
    <source>
        <dbReference type="ARBA" id="ARBA00023134"/>
    </source>
</evidence>
<dbReference type="Pfam" id="PF16360">
    <property type="entry name" value="GTP-bdg_M"/>
    <property type="match status" value="1"/>
</dbReference>
<dbReference type="InterPro" id="IPR006073">
    <property type="entry name" value="GTP-bd"/>
</dbReference>
<comment type="subunit">
    <text evidence="5">Monomer. Associates with the 50S ribosomal subunit.</text>
</comment>
<dbReference type="PIRSF" id="PIRSF006809">
    <property type="entry name" value="GTP-binding_hflX_prd"/>
    <property type="match status" value="1"/>
</dbReference>
<dbReference type="PRINTS" id="PR00326">
    <property type="entry name" value="GTP1OBG"/>
</dbReference>
<organism evidence="8 9">
    <name type="scientific">Diplocloster modestus</name>
    <dbReference type="NCBI Taxonomy" id="2850322"/>
    <lineage>
        <taxon>Bacteria</taxon>
        <taxon>Bacillati</taxon>
        <taxon>Bacillota</taxon>
        <taxon>Clostridia</taxon>
        <taxon>Lachnospirales</taxon>
        <taxon>Lachnospiraceae</taxon>
        <taxon>Diplocloster</taxon>
    </lineage>
</organism>
<evidence type="ECO:0000256" key="2">
    <source>
        <dbReference type="ARBA" id="ARBA00022741"/>
    </source>
</evidence>
<accession>A0ABS6K2Z8</accession>
<dbReference type="InterPro" id="IPR025121">
    <property type="entry name" value="GTPase_HflX_N"/>
</dbReference>
<feature type="domain" description="Hflx-type G" evidence="7">
    <location>
        <begin position="199"/>
        <end position="363"/>
    </location>
</feature>
<dbReference type="Gene3D" id="3.40.50.300">
    <property type="entry name" value="P-loop containing nucleotide triphosphate hydrolases"/>
    <property type="match status" value="1"/>
</dbReference>
<keyword evidence="4 5" id="KW-0342">GTP-binding</keyword>
<dbReference type="Gene3D" id="6.10.250.2860">
    <property type="match status" value="1"/>
</dbReference>
<dbReference type="PANTHER" id="PTHR10229">
    <property type="entry name" value="GTP-BINDING PROTEIN HFLX"/>
    <property type="match status" value="1"/>
</dbReference>
<comment type="function">
    <text evidence="5">GTPase that associates with the 50S ribosomal subunit and may have a role during protein synthesis or ribosome biogenesis.</text>
</comment>
<comment type="caution">
    <text evidence="8">The sequence shown here is derived from an EMBL/GenBank/DDBJ whole genome shotgun (WGS) entry which is preliminary data.</text>
</comment>
<name>A0ABS6K2Z8_9FIRM</name>